<proteinExistence type="predicted"/>
<keyword evidence="4" id="KW-1185">Reference proteome</keyword>
<dbReference type="Gene3D" id="1.25.40.10">
    <property type="entry name" value="Tetratricopeptide repeat domain"/>
    <property type="match status" value="1"/>
</dbReference>
<accession>A0A4P9XHZ3</accession>
<gene>
    <name evidence="3" type="ORF">THASP1DRAFT_32825</name>
</gene>
<dbReference type="OrthoDB" id="629492at2759"/>
<dbReference type="InterPro" id="IPR032675">
    <property type="entry name" value="LRR_dom_sf"/>
</dbReference>
<dbReference type="SUPFAM" id="SSF52047">
    <property type="entry name" value="RNI-like"/>
    <property type="match status" value="1"/>
</dbReference>
<name>A0A4P9XHZ3_9FUNG</name>
<protein>
    <submittedName>
        <fullName evidence="3">Uncharacterized protein</fullName>
    </submittedName>
</protein>
<dbReference type="Gene3D" id="3.80.10.10">
    <property type="entry name" value="Ribonuclease Inhibitor"/>
    <property type="match status" value="1"/>
</dbReference>
<keyword evidence="2" id="KW-0802">TPR repeat</keyword>
<feature type="non-terminal residue" evidence="3">
    <location>
        <position position="379"/>
    </location>
</feature>
<dbReference type="InterPro" id="IPR011990">
    <property type="entry name" value="TPR-like_helical_dom_sf"/>
</dbReference>
<keyword evidence="1" id="KW-0677">Repeat</keyword>
<dbReference type="SMART" id="SM00028">
    <property type="entry name" value="TPR"/>
    <property type="match status" value="3"/>
</dbReference>
<evidence type="ECO:0000313" key="4">
    <source>
        <dbReference type="Proteomes" id="UP000271241"/>
    </source>
</evidence>
<dbReference type="AlphaFoldDB" id="A0A4P9XHZ3"/>
<dbReference type="Proteomes" id="UP000271241">
    <property type="component" value="Unassembled WGS sequence"/>
</dbReference>
<evidence type="ECO:0000256" key="1">
    <source>
        <dbReference type="ARBA" id="ARBA00022737"/>
    </source>
</evidence>
<dbReference type="PANTHER" id="PTHR22904">
    <property type="entry name" value="TPR REPEAT CONTAINING PROTEIN"/>
    <property type="match status" value="1"/>
</dbReference>
<organism evidence="3 4">
    <name type="scientific">Thamnocephalis sphaerospora</name>
    <dbReference type="NCBI Taxonomy" id="78915"/>
    <lineage>
        <taxon>Eukaryota</taxon>
        <taxon>Fungi</taxon>
        <taxon>Fungi incertae sedis</taxon>
        <taxon>Zoopagomycota</taxon>
        <taxon>Zoopagomycotina</taxon>
        <taxon>Zoopagomycetes</taxon>
        <taxon>Zoopagales</taxon>
        <taxon>Sigmoideomycetaceae</taxon>
        <taxon>Thamnocephalis</taxon>
    </lineage>
</organism>
<sequence length="379" mass="40819">MSTFRKQNGSTGGRQSGGVAEQRLTLFQAKQYAAALQLFDQCIALEPRSVTVRDQRAATHEKLGNIKAALADGKAMLTLAPRCALGYLRVAKCFQLSGRLPMAIQIYEAGLSSVPTDDAWRPAKIAGMSKTRSSKCERIVKKGSAPGLDAVSACRVALGCAGTLTDSTAKADMISDSDSIRVRSRPITNAHVQQALAMCRERLRVLRLPPSPALSSNALRALASSRSRWLESLELTPNARISEASFIAVLDRVGGTLRTLTLHAYGDWARHAWPRCRALRRLEAHHANGLTVLTGGASATLEELHLPHCVHLFGQKIAELVTGFPALRVLALPDAATGATLSALLHLRHLPHLETIQLPGLRAPQEATVDDIAMAFVND</sequence>
<dbReference type="EMBL" id="KZ993167">
    <property type="protein sequence ID" value="RKP05333.1"/>
    <property type="molecule type" value="Genomic_DNA"/>
</dbReference>
<dbReference type="GO" id="GO:0051879">
    <property type="term" value="F:Hsp90 protein binding"/>
    <property type="evidence" value="ECO:0007669"/>
    <property type="project" value="TreeGrafter"/>
</dbReference>
<dbReference type="PANTHER" id="PTHR22904:SF523">
    <property type="entry name" value="STRESS-INDUCED-PHOSPHOPROTEIN 1"/>
    <property type="match status" value="1"/>
</dbReference>
<evidence type="ECO:0000313" key="3">
    <source>
        <dbReference type="EMBL" id="RKP05333.1"/>
    </source>
</evidence>
<dbReference type="SUPFAM" id="SSF48452">
    <property type="entry name" value="TPR-like"/>
    <property type="match status" value="1"/>
</dbReference>
<dbReference type="InterPro" id="IPR019734">
    <property type="entry name" value="TPR_rpt"/>
</dbReference>
<evidence type="ECO:0000256" key="2">
    <source>
        <dbReference type="ARBA" id="ARBA00022803"/>
    </source>
</evidence>
<reference evidence="4" key="1">
    <citation type="journal article" date="2018" name="Nat. Microbiol.">
        <title>Leveraging single-cell genomics to expand the fungal tree of life.</title>
        <authorList>
            <person name="Ahrendt S.R."/>
            <person name="Quandt C.A."/>
            <person name="Ciobanu D."/>
            <person name="Clum A."/>
            <person name="Salamov A."/>
            <person name="Andreopoulos B."/>
            <person name="Cheng J.F."/>
            <person name="Woyke T."/>
            <person name="Pelin A."/>
            <person name="Henrissat B."/>
            <person name="Reynolds N.K."/>
            <person name="Benny G.L."/>
            <person name="Smith M.E."/>
            <person name="James T.Y."/>
            <person name="Grigoriev I.V."/>
        </authorList>
    </citation>
    <scope>NUCLEOTIDE SEQUENCE [LARGE SCALE GENOMIC DNA]</scope>
    <source>
        <strain evidence="4">RSA 1356</strain>
    </source>
</reference>